<evidence type="ECO:0000313" key="4">
    <source>
        <dbReference type="Proteomes" id="UP001321125"/>
    </source>
</evidence>
<dbReference type="Gene3D" id="1.10.443.10">
    <property type="entry name" value="Intergrase catalytic core"/>
    <property type="match status" value="1"/>
</dbReference>
<evidence type="ECO:0000313" key="3">
    <source>
        <dbReference type="EMBL" id="MCZ0928700.1"/>
    </source>
</evidence>
<dbReference type="InterPro" id="IPR011010">
    <property type="entry name" value="DNA_brk_join_enz"/>
</dbReference>
<dbReference type="RefSeq" id="WP_268902325.1">
    <property type="nucleotide sequence ID" value="NZ_JAKNQT010000004.1"/>
</dbReference>
<accession>A0ABT4IZ20</accession>
<keyword evidence="4" id="KW-1185">Reference proteome</keyword>
<proteinExistence type="predicted"/>
<name>A0ABT4IZ20_9GAMM</name>
<protein>
    <submittedName>
        <fullName evidence="3">Integrase domain-containing protein</fullName>
    </submittedName>
</protein>
<dbReference type="SUPFAM" id="SSF56349">
    <property type="entry name" value="DNA breaking-rejoining enzymes"/>
    <property type="match status" value="1"/>
</dbReference>
<dbReference type="Pfam" id="PF12835">
    <property type="entry name" value="Integrase_1"/>
    <property type="match status" value="1"/>
</dbReference>
<organism evidence="3 4">
    <name type="scientific">Vreelandella janggokensis</name>
    <dbReference type="NCBI Taxonomy" id="370767"/>
    <lineage>
        <taxon>Bacteria</taxon>
        <taxon>Pseudomonadati</taxon>
        <taxon>Pseudomonadota</taxon>
        <taxon>Gammaproteobacteria</taxon>
        <taxon>Oceanospirillales</taxon>
        <taxon>Halomonadaceae</taxon>
        <taxon>Vreelandella</taxon>
    </lineage>
</organism>
<sequence length="320" mass="36621">MAVPRGYAGWSLRKRNFGYGRRLGYAALSALNDRYGCKDHFQTRHSHHARFANFVRWIREDYDIRDARKITQVHMLAYAEYLHKAVNDDDYSVDYAQNLLSTVNVVMRCLRHDQRLYVSPSKMVGRRSHIRKTEAEGQRFEDVEKAVNDLAQTKNPRAAAMLLLGRAFGMRAREASLADLVRLLSEAQKNGECRILEGTKGGRRCDDRCIPMGKPQWRALEFAIQHSPDGSTNLLHKNETYQNFKHGVIDPGRIIIKAHGLISYREMRAAFAIETYEQKSEQPAPIKQKPVNLEAHLEALKITSKLMGHARPNSSRSYVG</sequence>
<dbReference type="Proteomes" id="UP001321125">
    <property type="component" value="Unassembled WGS sequence"/>
</dbReference>
<dbReference type="InterPro" id="IPR024456">
    <property type="entry name" value="Integrase_catalytic_putative"/>
</dbReference>
<comment type="caution">
    <text evidence="3">The sequence shown here is derived from an EMBL/GenBank/DDBJ whole genome shotgun (WGS) entry which is preliminary data.</text>
</comment>
<gene>
    <name evidence="3" type="ORF">L0635_16620</name>
</gene>
<dbReference type="InterPro" id="IPR013762">
    <property type="entry name" value="Integrase-like_cat_sf"/>
</dbReference>
<keyword evidence="1" id="KW-0233">DNA recombination</keyword>
<feature type="domain" description="Integrase catalytic" evidence="2">
    <location>
        <begin position="145"/>
        <end position="272"/>
    </location>
</feature>
<reference evidence="3 4" key="1">
    <citation type="submission" date="2022-02" db="EMBL/GenBank/DDBJ databases">
        <title>Study of halophilic communities from a Mexican lake.</title>
        <authorList>
            <person name="Hernandez-Soto L.M."/>
            <person name="Martinez-Abarca F."/>
            <person name="Ramirez-Saad H.C."/>
            <person name="Aguirre-Garrido J.F."/>
        </authorList>
    </citation>
    <scope>NUCLEOTIDE SEQUENCE [LARGE SCALE GENOMIC DNA]</scope>
    <source>
        <strain evidence="3 4">Hjan13</strain>
    </source>
</reference>
<evidence type="ECO:0000259" key="2">
    <source>
        <dbReference type="Pfam" id="PF12835"/>
    </source>
</evidence>
<evidence type="ECO:0000256" key="1">
    <source>
        <dbReference type="ARBA" id="ARBA00023172"/>
    </source>
</evidence>
<dbReference type="EMBL" id="JAKNQU010000007">
    <property type="protein sequence ID" value="MCZ0928700.1"/>
    <property type="molecule type" value="Genomic_DNA"/>
</dbReference>